<reference evidence="2 3" key="1">
    <citation type="submission" date="2020-06" db="EMBL/GenBank/DDBJ databases">
        <authorList>
            <person name="Criscuolo A."/>
        </authorList>
    </citation>
    <scope>NUCLEOTIDE SEQUENCE [LARGE SCALE GENOMIC DNA]</scope>
    <source>
        <strain evidence="3">CIP 110025</strain>
    </source>
</reference>
<dbReference type="CDD" id="cd15482">
    <property type="entry name" value="Sialidase_non-viral"/>
    <property type="match status" value="1"/>
</dbReference>
<dbReference type="InterPro" id="IPR036278">
    <property type="entry name" value="Sialidase_sf"/>
</dbReference>
<sequence>MKLKHITIAFFGLLFLGSCKSALEKKTWKEGILVDEFIYDTAPYPSCHSVTIVEATNGDLVSAWFGGSHERHPDVCIYSAIKPKGSDKWGEPIKVADGVMKDGTRFPTWNPVLYQIPGGDLMLFYKIGPKPSEWWGVYRTSSDGGKTWSDKIDLPSKDFLGPIKNKPVLLSNGTLLLPSSTEGNGWHLRMESTPDFGKTWVMGDTISRGKEKINAIQPSILFHKDGRIQAIGRTKNRAIFSTFSKDNGKTWSDLELIGLPNNNSGTDAVTLKNGKHLLVYNHVLPPGKEAKGPRTPLNLSISDDGINWKATLVLEDSKISQYSYPSIIQSSDGMVHIVYTWRREKLKYVKIDPSKLKAIPIKNGIWPGQEGVEVKAVKAEEE</sequence>
<accession>A0A6V6YMB5</accession>
<dbReference type="InterPro" id="IPR011040">
    <property type="entry name" value="Sialidase"/>
</dbReference>
<proteinExistence type="predicted"/>
<dbReference type="SUPFAM" id="SSF50939">
    <property type="entry name" value="Sialidases"/>
    <property type="match status" value="1"/>
</dbReference>
<evidence type="ECO:0000313" key="3">
    <source>
        <dbReference type="Proteomes" id="UP000556700"/>
    </source>
</evidence>
<dbReference type="PANTHER" id="PTHR43752">
    <property type="entry name" value="BNR/ASP-BOX REPEAT FAMILY PROTEIN"/>
    <property type="match status" value="1"/>
</dbReference>
<gene>
    <name evidence="2" type="ORF">FLACHUCJ7_00115</name>
</gene>
<comment type="caution">
    <text evidence="2">The sequence shown here is derived from an EMBL/GenBank/DDBJ whole genome shotgun (WGS) entry which is preliminary data.</text>
</comment>
<evidence type="ECO:0000313" key="2">
    <source>
        <dbReference type="EMBL" id="CAD0000575.1"/>
    </source>
</evidence>
<dbReference type="Proteomes" id="UP000556700">
    <property type="component" value="Unassembled WGS sequence"/>
</dbReference>
<dbReference type="PANTHER" id="PTHR43752:SF2">
    <property type="entry name" value="BNR_ASP-BOX REPEAT FAMILY PROTEIN"/>
    <property type="match status" value="1"/>
</dbReference>
<keyword evidence="3" id="KW-1185">Reference proteome</keyword>
<name>A0A6V6YMB5_9FLAO</name>
<protein>
    <submittedName>
        <fullName evidence="2">Sialidase</fullName>
    </submittedName>
</protein>
<dbReference type="RefSeq" id="WP_031455568.1">
    <property type="nucleotide sequence ID" value="NZ_CAIJDO010000050.1"/>
</dbReference>
<dbReference type="Pfam" id="PF13088">
    <property type="entry name" value="BNR_2"/>
    <property type="match status" value="1"/>
</dbReference>
<organism evidence="2 3">
    <name type="scientific">Flavobacterium chungangense</name>
    <dbReference type="NCBI Taxonomy" id="554283"/>
    <lineage>
        <taxon>Bacteria</taxon>
        <taxon>Pseudomonadati</taxon>
        <taxon>Bacteroidota</taxon>
        <taxon>Flavobacteriia</taxon>
        <taxon>Flavobacteriales</taxon>
        <taxon>Flavobacteriaceae</taxon>
        <taxon>Flavobacterium</taxon>
    </lineage>
</organism>
<dbReference type="Gene3D" id="2.120.10.10">
    <property type="match status" value="1"/>
</dbReference>
<evidence type="ECO:0000259" key="1">
    <source>
        <dbReference type="Pfam" id="PF13088"/>
    </source>
</evidence>
<dbReference type="AlphaFoldDB" id="A0A6V6YMB5"/>
<feature type="domain" description="Sialidase" evidence="1">
    <location>
        <begin position="58"/>
        <end position="337"/>
    </location>
</feature>
<dbReference type="EMBL" id="CAIJDO010000050">
    <property type="protein sequence ID" value="CAD0000575.1"/>
    <property type="molecule type" value="Genomic_DNA"/>
</dbReference>
<dbReference type="PROSITE" id="PS51257">
    <property type="entry name" value="PROKAR_LIPOPROTEIN"/>
    <property type="match status" value="1"/>
</dbReference>